<feature type="compositionally biased region" description="Basic and acidic residues" evidence="1">
    <location>
        <begin position="143"/>
        <end position="152"/>
    </location>
</feature>
<dbReference type="EMBL" id="JACHMG010000001">
    <property type="protein sequence ID" value="MBB4684473.1"/>
    <property type="molecule type" value="Genomic_DNA"/>
</dbReference>
<feature type="region of interest" description="Disordered" evidence="1">
    <location>
        <begin position="110"/>
        <end position="152"/>
    </location>
</feature>
<evidence type="ECO:0000256" key="1">
    <source>
        <dbReference type="SAM" id="MobiDB-lite"/>
    </source>
</evidence>
<dbReference type="AlphaFoldDB" id="A0A840IRL1"/>
<dbReference type="Proteomes" id="UP000581769">
    <property type="component" value="Unassembled WGS sequence"/>
</dbReference>
<accession>A0A840IRL1</accession>
<name>A0A840IRL1_9PSEU</name>
<protein>
    <submittedName>
        <fullName evidence="2">Uncharacterized protein</fullName>
    </submittedName>
</protein>
<evidence type="ECO:0000313" key="2">
    <source>
        <dbReference type="EMBL" id="MBB4684473.1"/>
    </source>
</evidence>
<comment type="caution">
    <text evidence="2">The sequence shown here is derived from an EMBL/GenBank/DDBJ whole genome shotgun (WGS) entry which is preliminary data.</text>
</comment>
<organism evidence="2 3">
    <name type="scientific">Amycolatopsis jiangsuensis</name>
    <dbReference type="NCBI Taxonomy" id="1181879"/>
    <lineage>
        <taxon>Bacteria</taxon>
        <taxon>Bacillati</taxon>
        <taxon>Actinomycetota</taxon>
        <taxon>Actinomycetes</taxon>
        <taxon>Pseudonocardiales</taxon>
        <taxon>Pseudonocardiaceae</taxon>
        <taxon>Amycolatopsis</taxon>
    </lineage>
</organism>
<reference evidence="2 3" key="1">
    <citation type="submission" date="2020-08" db="EMBL/GenBank/DDBJ databases">
        <title>Sequencing the genomes of 1000 actinobacteria strains.</title>
        <authorList>
            <person name="Klenk H.-P."/>
        </authorList>
    </citation>
    <scope>NUCLEOTIDE SEQUENCE [LARGE SCALE GENOMIC DNA]</scope>
    <source>
        <strain evidence="2 3">DSM 45859</strain>
    </source>
</reference>
<sequence>MPGSAQPDPATVAAAGKVTEALETVERARGHLYAFHQLTGYADLTLDDAVELLRKAGHDEWADRVATELIGINVVQDRWTYQVVEEYDDGYYRTFTTVENEVRAALTGGRRHLVEENEKRRRRTPGRPGHEQGAPTTAPSGEADSRYMPEAQ</sequence>
<keyword evidence="3" id="KW-1185">Reference proteome</keyword>
<evidence type="ECO:0000313" key="3">
    <source>
        <dbReference type="Proteomes" id="UP000581769"/>
    </source>
</evidence>
<proteinExistence type="predicted"/>
<gene>
    <name evidence="2" type="ORF">BJY18_001958</name>
</gene>
<dbReference type="RefSeq" id="WP_184779576.1">
    <property type="nucleotide sequence ID" value="NZ_JACHMG010000001.1"/>
</dbReference>